<evidence type="ECO:0000259" key="3">
    <source>
        <dbReference type="SMART" id="SM00482"/>
    </source>
</evidence>
<dbReference type="GO" id="GO:0003677">
    <property type="term" value="F:DNA binding"/>
    <property type="evidence" value="ECO:0007669"/>
    <property type="project" value="InterPro"/>
</dbReference>
<dbReference type="PRINTS" id="PR00868">
    <property type="entry name" value="DNAPOLI"/>
</dbReference>
<dbReference type="Gene3D" id="3.30.70.370">
    <property type="match status" value="1"/>
</dbReference>
<dbReference type="InterPro" id="IPR043502">
    <property type="entry name" value="DNA/RNA_pol_sf"/>
</dbReference>
<organism evidence="6">
    <name type="scientific">uncultured Caudovirales phage</name>
    <dbReference type="NCBI Taxonomy" id="2100421"/>
    <lineage>
        <taxon>Viruses</taxon>
        <taxon>Duplodnaviria</taxon>
        <taxon>Heunggongvirae</taxon>
        <taxon>Uroviricota</taxon>
        <taxon>Caudoviricetes</taxon>
        <taxon>Peduoviridae</taxon>
        <taxon>Maltschvirus</taxon>
        <taxon>Maltschvirus maltsch</taxon>
    </lineage>
</organism>
<protein>
    <submittedName>
        <fullName evidence="6">PolA DNA polymerase I - 3'-5' exonuclease and polymerase domains</fullName>
    </submittedName>
</protein>
<keyword evidence="6" id="KW-0378">Hydrolase</keyword>
<dbReference type="EMBL" id="LR798365">
    <property type="protein sequence ID" value="CAB5226632.1"/>
    <property type="molecule type" value="Genomic_DNA"/>
</dbReference>
<evidence type="ECO:0000256" key="1">
    <source>
        <dbReference type="ARBA" id="ARBA00022705"/>
    </source>
</evidence>
<evidence type="ECO:0000313" key="8">
    <source>
        <dbReference type="EMBL" id="CAB4196053.1"/>
    </source>
</evidence>
<name>A0A6J5QK73_9CAUD</name>
<evidence type="ECO:0000313" key="5">
    <source>
        <dbReference type="EMBL" id="CAB4169370.1"/>
    </source>
</evidence>
<dbReference type="GO" id="GO:0039693">
    <property type="term" value="P:viral DNA genome replication"/>
    <property type="evidence" value="ECO:0007669"/>
    <property type="project" value="UniProtKB-KW"/>
</dbReference>
<sequence length="607" mass="68002">MDVYTLDFETYYDKDFSLSKITTEEYVRSPLFETIGLGIKKNDGPTYWLAGEKRVAHTLSRIDWSNAAILCHNTMFDGAILSWRYGVKPKAWFDTLCMARAIHGVEKSASLKALAEKYEVGEKGDEVINALGKRLVDFTKEELAQYGEYCRNDVDLTYTIFNQMLKKFPKQELKLIDHTLRMYINPILELDGDLLEMHLQKTKLMKEDLLTSSGATKEDLMSNAKLAAILREYGAEVPMKISPTTGKLTYAMAKNDEEFKALAEHEDFRVQAVVAARLGTKSTLEETRTQRFIDISKRGALPVPVRYYAAHTGRWGGDDKINLQNLPSRGPNAKVLKRAIIAPEGMTIIESDSAQIEARVLAWLAEQDDLVEAFAEGKDVYKKMAAKIYSVAETEVTKEQRFVGKTTILGAGYGMGGPKFQAALMTQGMEVTQEEAKRIITIYRDENEQITNLWKRAGYMLRALANGEVQEFGRAGVLSVDPEGPGVVLPSGLILRYDGLRGHQNADGTEYTYQTRKGPNRIYGGKVIENVCQAIARCIIGDQMLRIAKKYRAVLTVHDSIVCCVPDDEVAEAKAWVEQSMRWVPEWAEGLPVNCEAGVGKNYGDCE</sequence>
<evidence type="ECO:0000313" key="4">
    <source>
        <dbReference type="EMBL" id="CAB4156194.1"/>
    </source>
</evidence>
<dbReference type="SUPFAM" id="SSF53098">
    <property type="entry name" value="Ribonuclease H-like"/>
    <property type="match status" value="1"/>
</dbReference>
<dbReference type="GO" id="GO:0003887">
    <property type="term" value="F:DNA-directed DNA polymerase activity"/>
    <property type="evidence" value="ECO:0007669"/>
    <property type="project" value="InterPro"/>
</dbReference>
<dbReference type="Pfam" id="PF01612">
    <property type="entry name" value="DNA_pol_A_exo1"/>
    <property type="match status" value="1"/>
</dbReference>
<dbReference type="InterPro" id="IPR002562">
    <property type="entry name" value="3'-5'_exonuclease_dom"/>
</dbReference>
<evidence type="ECO:0000313" key="7">
    <source>
        <dbReference type="EMBL" id="CAB4190092.1"/>
    </source>
</evidence>
<dbReference type="GO" id="GO:0006261">
    <property type="term" value="P:DNA-templated DNA replication"/>
    <property type="evidence" value="ECO:0007669"/>
    <property type="project" value="InterPro"/>
</dbReference>
<dbReference type="GO" id="GO:0008408">
    <property type="term" value="F:3'-5' exonuclease activity"/>
    <property type="evidence" value="ECO:0007669"/>
    <property type="project" value="InterPro"/>
</dbReference>
<dbReference type="EMBL" id="LR797365">
    <property type="protein sequence ID" value="CAB4210921.1"/>
    <property type="molecule type" value="Genomic_DNA"/>
</dbReference>
<dbReference type="EMBL" id="LR797154">
    <property type="protein sequence ID" value="CAB4190092.1"/>
    <property type="molecule type" value="Genomic_DNA"/>
</dbReference>
<dbReference type="Pfam" id="PF00476">
    <property type="entry name" value="DNA_pol_A"/>
    <property type="match status" value="1"/>
</dbReference>
<dbReference type="EMBL" id="LR797241">
    <property type="protein sequence ID" value="CAB4196053.1"/>
    <property type="molecule type" value="Genomic_DNA"/>
</dbReference>
<dbReference type="Gene3D" id="3.30.420.10">
    <property type="entry name" value="Ribonuclease H-like superfamily/Ribonuclease H"/>
    <property type="match status" value="1"/>
</dbReference>
<reference evidence="6" key="1">
    <citation type="submission" date="2020-05" db="EMBL/GenBank/DDBJ databases">
        <authorList>
            <person name="Chiriac C."/>
            <person name="Salcher M."/>
            <person name="Ghai R."/>
            <person name="Kavagutti S V."/>
        </authorList>
    </citation>
    <scope>NUCLEOTIDE SEQUENCE</scope>
</reference>
<keyword evidence="6" id="KW-0540">Nuclease</keyword>
<dbReference type="PANTHER" id="PTHR10133">
    <property type="entry name" value="DNA POLYMERASE I"/>
    <property type="match status" value="1"/>
</dbReference>
<dbReference type="InterPro" id="IPR001098">
    <property type="entry name" value="DNA-dir_DNA_pol_A_palm_dom"/>
</dbReference>
<keyword evidence="2" id="KW-1194">Viral DNA replication</keyword>
<dbReference type="EMBL" id="LR796628">
    <property type="protein sequence ID" value="CAB4156194.1"/>
    <property type="molecule type" value="Genomic_DNA"/>
</dbReference>
<dbReference type="SUPFAM" id="SSF56672">
    <property type="entry name" value="DNA/RNA polymerases"/>
    <property type="match status" value="1"/>
</dbReference>
<dbReference type="Gene3D" id="1.10.150.20">
    <property type="entry name" value="5' to 3' exonuclease, C-terminal subdomain"/>
    <property type="match status" value="1"/>
</dbReference>
<gene>
    <name evidence="6" type="ORF">UFOVP1064_29</name>
    <name evidence="7" type="ORF">UFOVP1197_34</name>
    <name evidence="8" type="ORF">UFOVP1294_56</name>
    <name evidence="9" type="ORF">UFOVP1412_59</name>
    <name evidence="10" type="ORF">UFOVP1515_12</name>
    <name evidence="4" type="ORF">UFOVP659_46</name>
    <name evidence="5" type="ORF">UFOVP885_25</name>
</gene>
<dbReference type="EMBL" id="LR797015">
    <property type="protein sequence ID" value="CAB4181368.1"/>
    <property type="molecule type" value="Genomic_DNA"/>
</dbReference>
<keyword evidence="1" id="KW-0235">DNA replication</keyword>
<feature type="domain" description="DNA-directed DNA polymerase family A palm" evidence="3">
    <location>
        <begin position="333"/>
        <end position="569"/>
    </location>
</feature>
<dbReference type="GO" id="GO:0006302">
    <property type="term" value="P:double-strand break repair"/>
    <property type="evidence" value="ECO:0007669"/>
    <property type="project" value="TreeGrafter"/>
</dbReference>
<evidence type="ECO:0000313" key="6">
    <source>
        <dbReference type="EMBL" id="CAB4181368.1"/>
    </source>
</evidence>
<accession>A0A6J5QK73</accession>
<evidence type="ECO:0000256" key="2">
    <source>
        <dbReference type="ARBA" id="ARBA00023109"/>
    </source>
</evidence>
<dbReference type="SMART" id="SM00482">
    <property type="entry name" value="POLAc"/>
    <property type="match status" value="1"/>
</dbReference>
<dbReference type="PANTHER" id="PTHR10133:SF27">
    <property type="entry name" value="DNA POLYMERASE NU"/>
    <property type="match status" value="1"/>
</dbReference>
<evidence type="ECO:0000313" key="9">
    <source>
        <dbReference type="EMBL" id="CAB4210921.1"/>
    </source>
</evidence>
<evidence type="ECO:0000313" key="10">
    <source>
        <dbReference type="EMBL" id="CAB5226632.1"/>
    </source>
</evidence>
<dbReference type="InterPro" id="IPR036397">
    <property type="entry name" value="RNaseH_sf"/>
</dbReference>
<proteinExistence type="predicted"/>
<keyword evidence="6" id="KW-0269">Exonuclease</keyword>
<dbReference type="InterPro" id="IPR002298">
    <property type="entry name" value="DNA_polymerase_A"/>
</dbReference>
<dbReference type="InterPro" id="IPR012337">
    <property type="entry name" value="RNaseH-like_sf"/>
</dbReference>
<dbReference type="EMBL" id="LR796846">
    <property type="protein sequence ID" value="CAB4169370.1"/>
    <property type="molecule type" value="Genomic_DNA"/>
</dbReference>